<organism evidence="1 2">
    <name type="scientific">Chryseolinea soli</name>
    <dbReference type="NCBI Taxonomy" id="2321403"/>
    <lineage>
        <taxon>Bacteria</taxon>
        <taxon>Pseudomonadati</taxon>
        <taxon>Bacteroidota</taxon>
        <taxon>Cytophagia</taxon>
        <taxon>Cytophagales</taxon>
        <taxon>Fulvivirgaceae</taxon>
        <taxon>Chryseolinea</taxon>
    </lineage>
</organism>
<dbReference type="RefSeq" id="WP_119758372.1">
    <property type="nucleotide sequence ID" value="NZ_CP032382.1"/>
</dbReference>
<evidence type="ECO:0000313" key="2">
    <source>
        <dbReference type="Proteomes" id="UP000266183"/>
    </source>
</evidence>
<proteinExistence type="predicted"/>
<dbReference type="OrthoDB" id="1269458at2"/>
<reference evidence="2" key="1">
    <citation type="submission" date="2018-09" db="EMBL/GenBank/DDBJ databases">
        <title>Chryseolinea sp. KIS68-18 isolated from soil.</title>
        <authorList>
            <person name="Weon H.-Y."/>
            <person name="Kwon S.-W."/>
            <person name="Lee S.A."/>
        </authorList>
    </citation>
    <scope>NUCLEOTIDE SEQUENCE [LARGE SCALE GENOMIC DNA]</scope>
    <source>
        <strain evidence="2">KIS68-18</strain>
    </source>
</reference>
<dbReference type="KEGG" id="chk:D4L85_33075"/>
<dbReference type="AlphaFoldDB" id="A0A385SXN5"/>
<keyword evidence="2" id="KW-1185">Reference proteome</keyword>
<name>A0A385SXN5_9BACT</name>
<evidence type="ECO:0000313" key="1">
    <source>
        <dbReference type="EMBL" id="AYB35121.1"/>
    </source>
</evidence>
<sequence>MILGVYWYFGFPEGLYSFDHFEFKKGYGGHADNPAMLMANVTTNEPDKVIQHLRSFMDQHPEGELFVYKDNHKLRIGTGGHNLYDYDFLLIKEVENFLKNEKVTFHKDLEIEDAQFIRLSVGNNKAIIYPKRGFLQVVGSPLRKCNAETSALRMDCHLSIQHKANFIADLAALSQSMNLNVFFYREHNFLDRTNLMLFFTNGRQGLNFQEKQYVDITRFENGVEELLHRHNALLGHEGGYARYPQDGPIVERIVDREYVLD</sequence>
<accession>A0A385SXN5</accession>
<protein>
    <submittedName>
        <fullName evidence="1">Uncharacterized protein</fullName>
    </submittedName>
</protein>
<dbReference type="EMBL" id="CP032382">
    <property type="protein sequence ID" value="AYB35121.1"/>
    <property type="molecule type" value="Genomic_DNA"/>
</dbReference>
<dbReference type="Proteomes" id="UP000266183">
    <property type="component" value="Chromosome"/>
</dbReference>
<gene>
    <name evidence="1" type="ORF">D4L85_33075</name>
</gene>